<dbReference type="SUPFAM" id="SSF56349">
    <property type="entry name" value="DNA breaking-rejoining enzymes"/>
    <property type="match status" value="1"/>
</dbReference>
<evidence type="ECO:0000313" key="7">
    <source>
        <dbReference type="Proteomes" id="UP000248975"/>
    </source>
</evidence>
<evidence type="ECO:0000313" key="6">
    <source>
        <dbReference type="EMBL" id="PZQ96715.1"/>
    </source>
</evidence>
<dbReference type="Gene3D" id="1.10.150.130">
    <property type="match status" value="1"/>
</dbReference>
<accession>A0A2W5SBW4</accession>
<dbReference type="Proteomes" id="UP000248975">
    <property type="component" value="Unassembled WGS sequence"/>
</dbReference>
<sequence length="432" mass="48207">MYNLENNHFATKYKLVKSHFGMYDHAEMLQKMLQRSTSMPVADLSSLIQIKKIKHPSSGTIFYSHDGKGYKGLRLSVGVETKTWVLSKRIGASVKSIKLGAYPDVRHGDDAMVLAKEKLDSIEAGTDARSTEIKTLRDAFDSHLTQSTASKSTKDTYEIEIETHLKALFNKDIEKVTVPMLEAALAEIVQKGKFSTADHCCNIIKMAFARAARVRRIPNLADGLKVKAANRPPVRNKVLFDVKETWPAISLINEIESQSRRIGWVVMLFTGIRSGAVKSLDWSQIDLKKKTITLHKMKNGLSRTLPVADVVIDALKALPHRTGWVFPANSESGHTEDFGALKRGTEMFKGKERDKIVLRQHDTRRLFTTAGRGARLPTYVIDELRGDTAKTTQDGYDQGSATHEDANAIAARLIHENKEVPVFALDKVNKPS</sequence>
<dbReference type="InterPro" id="IPR002104">
    <property type="entry name" value="Integrase_catalytic"/>
</dbReference>
<comment type="similarity">
    <text evidence="1">Belongs to the 'phage' integrase family.</text>
</comment>
<dbReference type="InterPro" id="IPR050808">
    <property type="entry name" value="Phage_Integrase"/>
</dbReference>
<name>A0A2W5SBW4_CERSP</name>
<evidence type="ECO:0000256" key="3">
    <source>
        <dbReference type="ARBA" id="ARBA00023125"/>
    </source>
</evidence>
<dbReference type="InterPro" id="IPR011010">
    <property type="entry name" value="DNA_brk_join_enz"/>
</dbReference>
<reference evidence="6 7" key="1">
    <citation type="submission" date="2017-08" db="EMBL/GenBank/DDBJ databases">
        <title>Infants hospitalized years apart are colonized by the same room-sourced microbial strains.</title>
        <authorList>
            <person name="Brooks B."/>
            <person name="Olm M.R."/>
            <person name="Firek B.A."/>
            <person name="Baker R."/>
            <person name="Thomas B.C."/>
            <person name="Morowitz M.J."/>
            <person name="Banfield J.F."/>
        </authorList>
    </citation>
    <scope>NUCLEOTIDE SEQUENCE [LARGE SCALE GENOMIC DNA]</scope>
    <source>
        <strain evidence="6">S2_003_000_R2_11</strain>
    </source>
</reference>
<dbReference type="GO" id="GO:0015074">
    <property type="term" value="P:DNA integration"/>
    <property type="evidence" value="ECO:0007669"/>
    <property type="project" value="UniProtKB-KW"/>
</dbReference>
<keyword evidence="2" id="KW-0229">DNA integration</keyword>
<evidence type="ECO:0000256" key="4">
    <source>
        <dbReference type="ARBA" id="ARBA00023172"/>
    </source>
</evidence>
<dbReference type="PANTHER" id="PTHR30629">
    <property type="entry name" value="PROPHAGE INTEGRASE"/>
    <property type="match status" value="1"/>
</dbReference>
<dbReference type="Pfam" id="PF00589">
    <property type="entry name" value="Phage_integrase"/>
    <property type="match status" value="1"/>
</dbReference>
<evidence type="ECO:0000259" key="5">
    <source>
        <dbReference type="PROSITE" id="PS51898"/>
    </source>
</evidence>
<comment type="caution">
    <text evidence="6">The sequence shown here is derived from an EMBL/GenBank/DDBJ whole genome shotgun (WGS) entry which is preliminary data.</text>
</comment>
<dbReference type="Gene3D" id="3.30.160.390">
    <property type="entry name" value="Integrase, DNA-binding domain"/>
    <property type="match status" value="1"/>
</dbReference>
<dbReference type="PANTHER" id="PTHR30629:SF2">
    <property type="entry name" value="PROPHAGE INTEGRASE INTS-RELATED"/>
    <property type="match status" value="1"/>
</dbReference>
<dbReference type="InterPro" id="IPR038488">
    <property type="entry name" value="Integrase_DNA-bd_sf"/>
</dbReference>
<dbReference type="EMBL" id="QFQS01000003">
    <property type="protein sequence ID" value="PZQ96715.1"/>
    <property type="molecule type" value="Genomic_DNA"/>
</dbReference>
<dbReference type="GO" id="GO:0003677">
    <property type="term" value="F:DNA binding"/>
    <property type="evidence" value="ECO:0007669"/>
    <property type="project" value="UniProtKB-KW"/>
</dbReference>
<keyword evidence="4" id="KW-0233">DNA recombination</keyword>
<dbReference type="InterPro" id="IPR013762">
    <property type="entry name" value="Integrase-like_cat_sf"/>
</dbReference>
<evidence type="ECO:0000256" key="2">
    <source>
        <dbReference type="ARBA" id="ARBA00022908"/>
    </source>
</evidence>
<proteinExistence type="inferred from homology"/>
<evidence type="ECO:0000256" key="1">
    <source>
        <dbReference type="ARBA" id="ARBA00008857"/>
    </source>
</evidence>
<keyword evidence="3" id="KW-0238">DNA-binding</keyword>
<dbReference type="AlphaFoldDB" id="A0A2W5SBW4"/>
<protein>
    <recommendedName>
        <fullName evidence="5">Tyr recombinase domain-containing protein</fullName>
    </recommendedName>
</protein>
<dbReference type="InterPro" id="IPR010998">
    <property type="entry name" value="Integrase_recombinase_N"/>
</dbReference>
<dbReference type="GO" id="GO:0006310">
    <property type="term" value="P:DNA recombination"/>
    <property type="evidence" value="ECO:0007669"/>
    <property type="project" value="UniProtKB-KW"/>
</dbReference>
<dbReference type="PROSITE" id="PS51898">
    <property type="entry name" value="TYR_RECOMBINASE"/>
    <property type="match status" value="1"/>
</dbReference>
<organism evidence="6 7">
    <name type="scientific">Cereibacter sphaeroides</name>
    <name type="common">Rhodobacter sphaeroides</name>
    <dbReference type="NCBI Taxonomy" id="1063"/>
    <lineage>
        <taxon>Bacteria</taxon>
        <taxon>Pseudomonadati</taxon>
        <taxon>Pseudomonadota</taxon>
        <taxon>Alphaproteobacteria</taxon>
        <taxon>Rhodobacterales</taxon>
        <taxon>Paracoccaceae</taxon>
        <taxon>Cereibacter</taxon>
    </lineage>
</organism>
<feature type="domain" description="Tyr recombinase" evidence="5">
    <location>
        <begin position="231"/>
        <end position="410"/>
    </location>
</feature>
<dbReference type="Gene3D" id="1.10.443.10">
    <property type="entry name" value="Intergrase catalytic core"/>
    <property type="match status" value="1"/>
</dbReference>
<gene>
    <name evidence="6" type="ORF">DI533_14080</name>
</gene>